<feature type="compositionally biased region" description="Polar residues" evidence="1">
    <location>
        <begin position="134"/>
        <end position="175"/>
    </location>
</feature>
<accession>A0A067S6Q8</accession>
<dbReference type="EMBL" id="KL142440">
    <property type="protein sequence ID" value="KDR65582.1"/>
    <property type="molecule type" value="Genomic_DNA"/>
</dbReference>
<reference evidence="3" key="1">
    <citation type="journal article" date="2014" name="Proc. Natl. Acad. Sci. U.S.A.">
        <title>Extensive sampling of basidiomycete genomes demonstrates inadequacy of the white-rot/brown-rot paradigm for wood decay fungi.</title>
        <authorList>
            <person name="Riley R."/>
            <person name="Salamov A.A."/>
            <person name="Brown D.W."/>
            <person name="Nagy L.G."/>
            <person name="Floudas D."/>
            <person name="Held B.W."/>
            <person name="Levasseur A."/>
            <person name="Lombard V."/>
            <person name="Morin E."/>
            <person name="Otillar R."/>
            <person name="Lindquist E.A."/>
            <person name="Sun H."/>
            <person name="LaButti K.M."/>
            <person name="Schmutz J."/>
            <person name="Jabbour D."/>
            <person name="Luo H."/>
            <person name="Baker S.E."/>
            <person name="Pisabarro A.G."/>
            <person name="Walton J.D."/>
            <person name="Blanchette R.A."/>
            <person name="Henrissat B."/>
            <person name="Martin F."/>
            <person name="Cullen D."/>
            <person name="Hibbett D.S."/>
            <person name="Grigoriev I.V."/>
        </authorList>
    </citation>
    <scope>NUCLEOTIDE SEQUENCE [LARGE SCALE GENOMIC DNA]</scope>
    <source>
        <strain evidence="3">CBS 339.88</strain>
    </source>
</reference>
<evidence type="ECO:0000313" key="3">
    <source>
        <dbReference type="Proteomes" id="UP000027222"/>
    </source>
</evidence>
<feature type="compositionally biased region" description="Polar residues" evidence="1">
    <location>
        <begin position="216"/>
        <end position="232"/>
    </location>
</feature>
<feature type="region of interest" description="Disordered" evidence="1">
    <location>
        <begin position="128"/>
        <end position="203"/>
    </location>
</feature>
<gene>
    <name evidence="2" type="ORF">GALMADRAFT_217492</name>
</gene>
<feature type="compositionally biased region" description="Low complexity" evidence="1">
    <location>
        <begin position="243"/>
        <end position="253"/>
    </location>
</feature>
<evidence type="ECO:0000313" key="2">
    <source>
        <dbReference type="EMBL" id="KDR65582.1"/>
    </source>
</evidence>
<feature type="compositionally biased region" description="Polar residues" evidence="1">
    <location>
        <begin position="94"/>
        <end position="107"/>
    </location>
</feature>
<sequence>MDRDIINLPQCDTAALPESLLDLLEGLDLKTDIGRQLLHLGYISGEDPDIPGQGNAGEASQNGALTSPMGRVVKGKRRQINPGVEGDSHRRPSNDNLNGQPAGQFGTSPRRMAGISGLNVSSTSKAIHEGRRQMSPSAEDNRLGPSSNVSPSTVQFGTSTRHIATASRRTANLPPTSKVERIDKGKQRQMTPGAEDDSHGQSSDIYSSAAVQFGTSPRRTATVSSHDMLTTSKGEHADKGQQRRMSPSNGPSSSRRRPGQMQTPTSLKPLELHNSNYTGSATPLSSLSRPNSSDVQAAWPSRLGAPLSRNTASRSGRPLSAATSSHITTPPPISSPRAVSAASISQPVGHSDHTDPASESQSAKLGHRPQAPGAGSGYEANSPSASQRVASSFGRRRKTQPITITAGPSTHAFAIGSSASVSSSRRKGKVSTIDQDLDGPTNQNLYTPRIIPGLKLFSAGEAIPRFPSDEEAGERLIATMDGRKLTNINEKIYWTMSDGYEPLVVPSFSLATDDQDKVKPGHVHFHRNRQTDQFQIWQLESGNEWTRIEHRWARNVDEPVRHPNRPDLVLDRYGENSWAPNYITMSTYNKRHFTWDGINDYPGLRLT</sequence>
<evidence type="ECO:0000256" key="1">
    <source>
        <dbReference type="SAM" id="MobiDB-lite"/>
    </source>
</evidence>
<feature type="compositionally biased region" description="Polar residues" evidence="1">
    <location>
        <begin position="379"/>
        <end position="390"/>
    </location>
</feature>
<keyword evidence="3" id="KW-1185">Reference proteome</keyword>
<dbReference type="AlphaFoldDB" id="A0A067S6Q8"/>
<dbReference type="HOGENOM" id="CLU_449796_0_0_1"/>
<feature type="region of interest" description="Disordered" evidence="1">
    <location>
        <begin position="49"/>
        <end position="115"/>
    </location>
</feature>
<protein>
    <submittedName>
        <fullName evidence="2">Uncharacterized protein</fullName>
    </submittedName>
</protein>
<name>A0A067S6Q8_GALM3</name>
<organism evidence="2 3">
    <name type="scientific">Galerina marginata (strain CBS 339.88)</name>
    <dbReference type="NCBI Taxonomy" id="685588"/>
    <lineage>
        <taxon>Eukaryota</taxon>
        <taxon>Fungi</taxon>
        <taxon>Dikarya</taxon>
        <taxon>Basidiomycota</taxon>
        <taxon>Agaricomycotina</taxon>
        <taxon>Agaricomycetes</taxon>
        <taxon>Agaricomycetidae</taxon>
        <taxon>Agaricales</taxon>
        <taxon>Agaricineae</taxon>
        <taxon>Strophariaceae</taxon>
        <taxon>Galerina</taxon>
    </lineage>
</organism>
<dbReference type="Proteomes" id="UP000027222">
    <property type="component" value="Unassembled WGS sequence"/>
</dbReference>
<feature type="region of interest" description="Disordered" evidence="1">
    <location>
        <begin position="216"/>
        <end position="409"/>
    </location>
</feature>
<proteinExistence type="predicted"/>
<feature type="compositionally biased region" description="Polar residues" evidence="1">
    <location>
        <begin position="273"/>
        <end position="295"/>
    </location>
</feature>